<accession>A0A0R3QSP7</accession>
<dbReference type="GO" id="GO:0003676">
    <property type="term" value="F:nucleic acid binding"/>
    <property type="evidence" value="ECO:0007669"/>
    <property type="project" value="InterPro"/>
</dbReference>
<feature type="compositionally biased region" description="Low complexity" evidence="1">
    <location>
        <begin position="389"/>
        <end position="402"/>
    </location>
</feature>
<reference evidence="3 4" key="2">
    <citation type="submission" date="2018-11" db="EMBL/GenBank/DDBJ databases">
        <authorList>
            <consortium name="Pathogen Informatics"/>
        </authorList>
    </citation>
    <scope>NUCLEOTIDE SEQUENCE [LARGE SCALE GENOMIC DNA]</scope>
</reference>
<gene>
    <name evidence="3" type="ORF">BTMF_LOCUS8785</name>
</gene>
<feature type="domain" description="U1-type" evidence="2">
    <location>
        <begin position="193"/>
        <end position="226"/>
    </location>
</feature>
<keyword evidence="4" id="KW-1185">Reference proteome</keyword>
<evidence type="ECO:0000313" key="3">
    <source>
        <dbReference type="EMBL" id="VDO29414.1"/>
    </source>
</evidence>
<evidence type="ECO:0000259" key="2">
    <source>
        <dbReference type="SMART" id="SM00451"/>
    </source>
</evidence>
<dbReference type="AlphaFoldDB" id="A0A0R3QSP7"/>
<proteinExistence type="predicted"/>
<dbReference type="EMBL" id="UZAG01016589">
    <property type="protein sequence ID" value="VDO29414.1"/>
    <property type="molecule type" value="Genomic_DNA"/>
</dbReference>
<dbReference type="GO" id="GO:0008270">
    <property type="term" value="F:zinc ion binding"/>
    <property type="evidence" value="ECO:0007669"/>
    <property type="project" value="InterPro"/>
</dbReference>
<feature type="region of interest" description="Disordered" evidence="1">
    <location>
        <begin position="378"/>
        <end position="403"/>
    </location>
</feature>
<evidence type="ECO:0000313" key="5">
    <source>
        <dbReference type="WBParaSite" id="BTMF_0001074901-mRNA-1"/>
    </source>
</evidence>
<dbReference type="InterPro" id="IPR003604">
    <property type="entry name" value="Matrin/U1-like-C_Znf_C2H2"/>
</dbReference>
<organism evidence="5">
    <name type="scientific">Brugia timori</name>
    <dbReference type="NCBI Taxonomy" id="42155"/>
    <lineage>
        <taxon>Eukaryota</taxon>
        <taxon>Metazoa</taxon>
        <taxon>Ecdysozoa</taxon>
        <taxon>Nematoda</taxon>
        <taxon>Chromadorea</taxon>
        <taxon>Rhabditida</taxon>
        <taxon>Spirurina</taxon>
        <taxon>Spiruromorpha</taxon>
        <taxon>Filarioidea</taxon>
        <taxon>Onchocercidae</taxon>
        <taxon>Brugia</taxon>
    </lineage>
</organism>
<evidence type="ECO:0000313" key="4">
    <source>
        <dbReference type="Proteomes" id="UP000280834"/>
    </source>
</evidence>
<name>A0A0R3QSP7_9BILA</name>
<protein>
    <submittedName>
        <fullName evidence="5">U1-type domain-containing protein</fullName>
    </submittedName>
</protein>
<reference evidence="5" key="1">
    <citation type="submission" date="2017-02" db="UniProtKB">
        <authorList>
            <consortium name="WormBaseParasite"/>
        </authorList>
    </citation>
    <scope>IDENTIFICATION</scope>
</reference>
<dbReference type="SMART" id="SM00451">
    <property type="entry name" value="ZnF_U1"/>
    <property type="match status" value="1"/>
</dbReference>
<sequence>MTGFKNELNKHVITTKGHLYIKHRAINMDLSNVTSVKVEDKTIEYKYLEILENNEWENESWSFFIPYGPDVTAELIDQFENCLEETDHFSLVSEELSRENVDFLLDRNDIEPTSYKKRYNLKDACILTQVILSKFIENMNTEMIDTSCCGSKNKESGSSDNWYSKYKAAKKDFEKKNSLNFIKVLKAIKMAPIGQRYCELCDVYINRKNFSQHLKSLRHMKKEVNRGQILLGDQSQTSPAEIPIKGEKVLEQIKLSAGENARGEYPDTSESDIQHFIQQFHKSPNDLSLPCKCDRCMEVGEYISNPELDTLLDNHGESENGNQGEINEKCIDFKNVYDKIVLFPPNNSTDGNKMNVWNKVNEFSEKVNNLQQDYSIEEENKENIPPSNFPRSDSSGSSPHPSLTFVRQMNTHQCNKFGKGLPEYLKLSHCQEENFHFLGSRDERTNYNTLIKNDFIEMSDVVFLELRKYFQKIDNFFHSVENPGFEMADLDDIVIQASVESEEKLILILRIYARIIFDRLVNHLATLESNEVDIFQLPTDMIYQHQFLKLNIDQFDAQVCQLLDAEIRAFLSDSICKCAQYLREKKAISINKILDPISSSLFYIRAKEYLVVQIFKNMETDKYLEICEDNEWEGETWSFFVPYKNLSDKIISQLEEFLSDSDYFSLVSHGITRENIDYLLSRNNIENTWYMNRYNLLDECFLDNQILETFLATKDIETVEMEWDKGNIYIQAGQDNNGHMFVKELCALHFKNRFFLHSTYQLPEYLNDQTYIAKYDSANKWASKNYHQIAMADGVRPYRHIFFDLTRLRNQRTDGKMLIYVVGEEKARLLQNLFCGYENSRKIDNLKVLDNILIFDTIVNKSQRNLSHKDICNLSLGATAEERKQFLTEKFFCAKRDACIYHVSPNCAKLNCYYMLQKYYQHVNQVKSQVPTITDSEDEED</sequence>
<evidence type="ECO:0000256" key="1">
    <source>
        <dbReference type="SAM" id="MobiDB-lite"/>
    </source>
</evidence>
<dbReference type="Proteomes" id="UP000280834">
    <property type="component" value="Unassembled WGS sequence"/>
</dbReference>
<dbReference type="WBParaSite" id="BTMF_0001074901-mRNA-1">
    <property type="protein sequence ID" value="BTMF_0001074901-mRNA-1"/>
    <property type="gene ID" value="BTMF_0001074901"/>
</dbReference>